<organism evidence="1 2">
    <name type="scientific">Heterobasidion irregulare (strain TC 32-1)</name>
    <dbReference type="NCBI Taxonomy" id="747525"/>
    <lineage>
        <taxon>Eukaryota</taxon>
        <taxon>Fungi</taxon>
        <taxon>Dikarya</taxon>
        <taxon>Basidiomycota</taxon>
        <taxon>Agaricomycotina</taxon>
        <taxon>Agaricomycetes</taxon>
        <taxon>Russulales</taxon>
        <taxon>Bondarzewiaceae</taxon>
        <taxon>Heterobasidion</taxon>
        <taxon>Heterobasidion annosum species complex</taxon>
    </lineage>
</organism>
<keyword evidence="2" id="KW-1185">Reference proteome</keyword>
<dbReference type="HOGENOM" id="CLU_009568_1_0_1"/>
<dbReference type="KEGG" id="hir:HETIRDRAFT_429291"/>
<dbReference type="GeneID" id="20674334"/>
<dbReference type="AlphaFoldDB" id="W4JXI1"/>
<accession>W4JXI1</accession>
<dbReference type="Proteomes" id="UP000030671">
    <property type="component" value="Unassembled WGS sequence"/>
</dbReference>
<evidence type="ECO:0000313" key="2">
    <source>
        <dbReference type="Proteomes" id="UP000030671"/>
    </source>
</evidence>
<reference evidence="1 2" key="1">
    <citation type="journal article" date="2012" name="New Phytol.">
        <title>Insight into trade-off between wood decay and parasitism from the genome of a fungal forest pathogen.</title>
        <authorList>
            <person name="Olson A."/>
            <person name="Aerts A."/>
            <person name="Asiegbu F."/>
            <person name="Belbahri L."/>
            <person name="Bouzid O."/>
            <person name="Broberg A."/>
            <person name="Canback B."/>
            <person name="Coutinho P.M."/>
            <person name="Cullen D."/>
            <person name="Dalman K."/>
            <person name="Deflorio G."/>
            <person name="van Diepen L.T."/>
            <person name="Dunand C."/>
            <person name="Duplessis S."/>
            <person name="Durling M."/>
            <person name="Gonthier P."/>
            <person name="Grimwood J."/>
            <person name="Fossdal C.G."/>
            <person name="Hansson D."/>
            <person name="Henrissat B."/>
            <person name="Hietala A."/>
            <person name="Himmelstrand K."/>
            <person name="Hoffmeister D."/>
            <person name="Hogberg N."/>
            <person name="James T.Y."/>
            <person name="Karlsson M."/>
            <person name="Kohler A."/>
            <person name="Kues U."/>
            <person name="Lee Y.H."/>
            <person name="Lin Y.C."/>
            <person name="Lind M."/>
            <person name="Lindquist E."/>
            <person name="Lombard V."/>
            <person name="Lucas S."/>
            <person name="Lunden K."/>
            <person name="Morin E."/>
            <person name="Murat C."/>
            <person name="Park J."/>
            <person name="Raffaello T."/>
            <person name="Rouze P."/>
            <person name="Salamov A."/>
            <person name="Schmutz J."/>
            <person name="Solheim H."/>
            <person name="Stahlberg J."/>
            <person name="Velez H."/>
            <person name="de Vries R.P."/>
            <person name="Wiebenga A."/>
            <person name="Woodward S."/>
            <person name="Yakovlev I."/>
            <person name="Garbelotto M."/>
            <person name="Martin F."/>
            <person name="Grigoriev I.V."/>
            <person name="Stenlid J."/>
        </authorList>
    </citation>
    <scope>NUCLEOTIDE SEQUENCE [LARGE SCALE GENOMIC DNA]</scope>
    <source>
        <strain evidence="1 2">TC 32-1</strain>
    </source>
</reference>
<dbReference type="RefSeq" id="XP_009550239.1">
    <property type="nucleotide sequence ID" value="XM_009551944.1"/>
</dbReference>
<evidence type="ECO:0000313" key="1">
    <source>
        <dbReference type="EMBL" id="ETW78253.1"/>
    </source>
</evidence>
<dbReference type="EMBL" id="KI925462">
    <property type="protein sequence ID" value="ETW78253.1"/>
    <property type="molecule type" value="Genomic_DNA"/>
</dbReference>
<protein>
    <submittedName>
        <fullName evidence="1">Uncharacterized protein</fullName>
    </submittedName>
</protein>
<proteinExistence type="predicted"/>
<dbReference type="STRING" id="747525.W4JXI1"/>
<name>W4JXI1_HETIT</name>
<dbReference type="PANTHER" id="PTHR33266">
    <property type="entry name" value="CHROMOSOME 15, WHOLE GENOME SHOTGUN SEQUENCE"/>
    <property type="match status" value="1"/>
</dbReference>
<dbReference type="OrthoDB" id="3270019at2759"/>
<dbReference type="InParanoid" id="W4JXI1"/>
<sequence>MPLKLVADTHDHSQCTHTPEEDKAVLVFSCKVANNYVTTQCMHMDSGANWRVHDAELEKLFLKCKKKGSVADMRRLTLSGYNEAAAIAGYLTVVSGEGHQALLAMIDSYCELGPAKAIPPYNYSIDMLRSSGMGKSRTVDIAARKRFAFLLNLRDPGSVGTFSYPPTDIAVREFFSHLHSTALSDSQVQLRLGAFFIALFRKATTELKRFRPTTADDTAQWWHTRMEEGSSAERVGTRRAALYEEAIDDAETIVKSGGFHIKSAQELLETSCQGLLDALEDARSEGSPVTPVKFYISIDEAHVMTGKLRYFPHARTVYQNLGTSSFRVEHGTMLSPPFTELSFDTFATGLYTSLKEQSLNEPVSLNSVVFSLQTCLYEEGLDHRHEPSAGDDLSLTAKMACLSVRILLDFDSVDETGRATVSELVEWHTRVVFAVPKHRQFMRTRTPSEPILAETAASERGEMVTRLLWIIAHDKAIESMYGMNVSEGYLRFHRPISVIAFLKSLFHEDHHKEILNATPVGGPNGASLEETFKDAYLNFTHFALAADSEVLRASQIFQLLLRGTAIQCRNNKDMIHHVVPILFGDPAMTEIWEDAALAMQGHIKNRNTPRDGLRISPNITHPNHDLPVLSLQHELSASYSSVRCVERDSYGVCAGPDGLDVQRRHCHIVAYGTSSATYAAIPPSTDGIYASLLAPAHVIDDFPRASLPGSRKMLDQMLPALQYAERGFS</sequence>
<gene>
    <name evidence="1" type="ORF">HETIRDRAFT_429291</name>
</gene>
<dbReference type="PANTHER" id="PTHR33266:SF1">
    <property type="entry name" value="F-BOX DOMAIN-CONTAINING PROTEIN"/>
    <property type="match status" value="1"/>
</dbReference>